<dbReference type="InterPro" id="IPR024764">
    <property type="entry name" value="TFIIIC_Znf"/>
</dbReference>
<dbReference type="Proteomes" id="UP000030680">
    <property type="component" value="Unassembled WGS sequence"/>
</dbReference>
<sequence>MEDANMKWVPVLEKSFQMSTRNLKCLDWNEDNYLFMGFQGTLCALNMSNFNISEEEMTFPVKEQPEESDSIAFQRVLTRLESDGDELSDLMTERNIPGFGELISIGVQRKEEEFLIVRGIPLRSLGLFNWLGKCIGAVVSGTSHNAVYLFLREENGGSLILDTSSDSPWRNEYQFDIRVGVLTDTSFCLQLCGMGYKHHEESLLFCFGGTEGAELWHICMNTNSSPTLEARCLQKLTNECVGSCKFISNSSLTIISLGKQNGQIQMYQLGDDQSNSLLEVAKYSSDIDSMIIEQCWFHLNDHTWIVLFCGGNSLCSVECKLLHDNQLQLEPIASILDAHKAFITAICCNRWGHFATASLDGSVKLWTENLQLITVIRDEDHHYSLHGLAFSPNGLCLALLGNIRLETDDRLTGAKPHSSVLLYCPFEGEPYERMYEGTWKYFLDGNQSLRPFVTWDVELSIFRVWQAKKDQGQIEQFTKHVDIDHYSNETIVYRRILHCLKYLASKYFTQTWSESFWNEQSSLIREHLCSSLKQFHNLKSIAAISNMGKSNRRKVKEKSFHSVSSIEQRIVEAMFGYLQKWQPDYFSQQRDQLGFLDYINPESLEFCPICKQRNLLPCSKNIPLVSSCASGHIFRRCMLSLLPIVKSNNSLTCPSCRSVAIFFSSEMKWLSESYNCILCEQPLSFIEMSAEQETHLFRSLRKNLLDQVE</sequence>
<proteinExistence type="predicted"/>
<dbReference type="KEGG" id="gsl:Gasu_12330"/>
<evidence type="ECO:0000313" key="2">
    <source>
        <dbReference type="EMBL" id="EME31561.1"/>
    </source>
</evidence>
<gene>
    <name evidence="2" type="ORF">Gasu_12330</name>
</gene>
<dbReference type="RefSeq" id="XP_005708081.1">
    <property type="nucleotide sequence ID" value="XM_005708024.1"/>
</dbReference>
<reference evidence="3" key="1">
    <citation type="journal article" date="2013" name="Science">
        <title>Gene transfer from bacteria and archaea facilitated evolution of an extremophilic eukaryote.</title>
        <authorList>
            <person name="Schonknecht G."/>
            <person name="Chen W.H."/>
            <person name="Ternes C.M."/>
            <person name="Barbier G.G."/>
            <person name="Shrestha R.P."/>
            <person name="Stanke M."/>
            <person name="Brautigam A."/>
            <person name="Baker B.J."/>
            <person name="Banfield J.F."/>
            <person name="Garavito R.M."/>
            <person name="Carr K."/>
            <person name="Wilkerson C."/>
            <person name="Rensing S.A."/>
            <person name="Gagneul D."/>
            <person name="Dickenson N.E."/>
            <person name="Oesterhelt C."/>
            <person name="Lercher M.J."/>
            <person name="Weber A.P."/>
        </authorList>
    </citation>
    <scope>NUCLEOTIDE SEQUENCE [LARGE SCALE GENOMIC DNA]</scope>
    <source>
        <strain evidence="3">074W</strain>
    </source>
</reference>
<dbReference type="InterPro" id="IPR001680">
    <property type="entry name" value="WD40_rpt"/>
</dbReference>
<dbReference type="Gene3D" id="2.130.10.10">
    <property type="entry name" value="YVTN repeat-like/Quinoprotein amine dehydrogenase"/>
    <property type="match status" value="1"/>
</dbReference>
<dbReference type="EMBL" id="KB454491">
    <property type="protein sequence ID" value="EME31561.1"/>
    <property type="molecule type" value="Genomic_DNA"/>
</dbReference>
<feature type="domain" description="Transcription factor IIIC putative zinc-finger" evidence="1">
    <location>
        <begin position="605"/>
        <end position="661"/>
    </location>
</feature>
<name>M2W6X5_GALSU</name>
<evidence type="ECO:0000259" key="1">
    <source>
        <dbReference type="Pfam" id="PF12660"/>
    </source>
</evidence>
<protein>
    <recommendedName>
        <fullName evidence="1">Transcription factor IIIC putative zinc-finger domain-containing protein</fullName>
    </recommendedName>
</protein>
<dbReference type="GeneID" id="17090197"/>
<dbReference type="InterPro" id="IPR036322">
    <property type="entry name" value="WD40_repeat_dom_sf"/>
</dbReference>
<accession>M2W6X5</accession>
<keyword evidence="3" id="KW-1185">Reference proteome</keyword>
<dbReference type="OrthoDB" id="7102at2759"/>
<evidence type="ECO:0000313" key="3">
    <source>
        <dbReference type="Proteomes" id="UP000030680"/>
    </source>
</evidence>
<dbReference type="InterPro" id="IPR015943">
    <property type="entry name" value="WD40/YVTN_repeat-like_dom_sf"/>
</dbReference>
<dbReference type="Pfam" id="PF12660">
    <property type="entry name" value="zf-TFIIIC"/>
    <property type="match status" value="1"/>
</dbReference>
<organism evidence="2 3">
    <name type="scientific">Galdieria sulphuraria</name>
    <name type="common">Red alga</name>
    <dbReference type="NCBI Taxonomy" id="130081"/>
    <lineage>
        <taxon>Eukaryota</taxon>
        <taxon>Rhodophyta</taxon>
        <taxon>Bangiophyceae</taxon>
        <taxon>Galdieriales</taxon>
        <taxon>Galdieriaceae</taxon>
        <taxon>Galdieria</taxon>
    </lineage>
</organism>
<dbReference type="SUPFAM" id="SSF50978">
    <property type="entry name" value="WD40 repeat-like"/>
    <property type="match status" value="1"/>
</dbReference>
<dbReference type="AlphaFoldDB" id="M2W6X5"/>
<dbReference type="SMART" id="SM00320">
    <property type="entry name" value="WD40"/>
    <property type="match status" value="2"/>
</dbReference>
<dbReference type="Gramene" id="EME31561">
    <property type="protein sequence ID" value="EME31561"/>
    <property type="gene ID" value="Gasu_12330"/>
</dbReference>